<dbReference type="Pfam" id="PF00156">
    <property type="entry name" value="Pribosyltran"/>
    <property type="match status" value="1"/>
</dbReference>
<comment type="caution">
    <text evidence="3">The sequence shown here is derived from an EMBL/GenBank/DDBJ whole genome shotgun (WGS) entry which is preliminary data.</text>
</comment>
<comment type="similarity">
    <text evidence="1">Belongs to the ComF/GntX family.</text>
</comment>
<name>A0ABV5SUT1_9MICO</name>
<sequence length="265" mass="27015">MTASPALRLAGAAQAAREAVLDGLAVLAPVACAGCGTVDRAVCAVCLGVLAPVPRTVTRPVPSPEAPIVVHASLEYAGVVATTLAAFKDGGRTDAVRPLALALRAAVVAALTDAGPGAPVELCTVPSTRRALRERGYAPVELLLARSGIRSARVLRLARDRVDQAGLDHAARRANAAGGLVAARRLDGRRFLLVDDILTTGSTLAESARAVRSAGGSVAGCAVLAETPLRRIRLSANSLEAARDNGVQADYGGRTGVVDPPFRTG</sequence>
<dbReference type="InterPro" id="IPR000836">
    <property type="entry name" value="PRTase_dom"/>
</dbReference>
<dbReference type="SUPFAM" id="SSF53271">
    <property type="entry name" value="PRTase-like"/>
    <property type="match status" value="1"/>
</dbReference>
<evidence type="ECO:0000256" key="1">
    <source>
        <dbReference type="ARBA" id="ARBA00008007"/>
    </source>
</evidence>
<dbReference type="CDD" id="cd06223">
    <property type="entry name" value="PRTases_typeI"/>
    <property type="match status" value="1"/>
</dbReference>
<reference evidence="3 4" key="1">
    <citation type="submission" date="2024-09" db="EMBL/GenBank/DDBJ databases">
        <authorList>
            <person name="Sun Q."/>
            <person name="Mori K."/>
        </authorList>
    </citation>
    <scope>NUCLEOTIDE SEQUENCE [LARGE SCALE GENOMIC DNA]</scope>
    <source>
        <strain evidence="3 4">JCM 14321</strain>
    </source>
</reference>
<dbReference type="Gene3D" id="3.40.50.2020">
    <property type="match status" value="1"/>
</dbReference>
<accession>A0ABV5SUT1</accession>
<dbReference type="Proteomes" id="UP001589667">
    <property type="component" value="Unassembled WGS sequence"/>
</dbReference>
<evidence type="ECO:0000259" key="2">
    <source>
        <dbReference type="Pfam" id="PF00156"/>
    </source>
</evidence>
<keyword evidence="4" id="KW-1185">Reference proteome</keyword>
<dbReference type="InterPro" id="IPR029057">
    <property type="entry name" value="PRTase-like"/>
</dbReference>
<proteinExistence type="inferred from homology"/>
<gene>
    <name evidence="3" type="ORF">ACFFQV_11015</name>
</gene>
<feature type="domain" description="Phosphoribosyltransferase" evidence="2">
    <location>
        <begin position="182"/>
        <end position="233"/>
    </location>
</feature>
<evidence type="ECO:0000313" key="3">
    <source>
        <dbReference type="EMBL" id="MFB9642819.1"/>
    </source>
</evidence>
<organism evidence="3 4">
    <name type="scientific">Agromyces lapidis</name>
    <dbReference type="NCBI Taxonomy" id="279574"/>
    <lineage>
        <taxon>Bacteria</taxon>
        <taxon>Bacillati</taxon>
        <taxon>Actinomycetota</taxon>
        <taxon>Actinomycetes</taxon>
        <taxon>Micrococcales</taxon>
        <taxon>Microbacteriaceae</taxon>
        <taxon>Agromyces</taxon>
    </lineage>
</organism>
<evidence type="ECO:0000313" key="4">
    <source>
        <dbReference type="Proteomes" id="UP001589667"/>
    </source>
</evidence>
<dbReference type="RefSeq" id="WP_157422487.1">
    <property type="nucleotide sequence ID" value="NZ_BAAANI010000002.1"/>
</dbReference>
<dbReference type="EMBL" id="JBHMBL010000002">
    <property type="protein sequence ID" value="MFB9642819.1"/>
    <property type="molecule type" value="Genomic_DNA"/>
</dbReference>
<protein>
    <submittedName>
        <fullName evidence="3">ComF family protein</fullName>
    </submittedName>
</protein>
<dbReference type="PANTHER" id="PTHR47505">
    <property type="entry name" value="DNA UTILIZATION PROTEIN YHGH"/>
    <property type="match status" value="1"/>
</dbReference>
<dbReference type="InterPro" id="IPR051910">
    <property type="entry name" value="ComF/GntX_DNA_util-trans"/>
</dbReference>
<dbReference type="PANTHER" id="PTHR47505:SF1">
    <property type="entry name" value="DNA UTILIZATION PROTEIN YHGH"/>
    <property type="match status" value="1"/>
</dbReference>